<comment type="caution">
    <text evidence="2">The sequence shown here is derived from an EMBL/GenBank/DDBJ whole genome shotgun (WGS) entry which is preliminary data.</text>
</comment>
<gene>
    <name evidence="2" type="ORF">R1flu_019045</name>
</gene>
<feature type="transmembrane region" description="Helical" evidence="1">
    <location>
        <begin position="6"/>
        <end position="25"/>
    </location>
</feature>
<proteinExistence type="predicted"/>
<evidence type="ECO:0000313" key="3">
    <source>
        <dbReference type="Proteomes" id="UP001605036"/>
    </source>
</evidence>
<accession>A0ABD1ZIL0</accession>
<protein>
    <recommendedName>
        <fullName evidence="4">Bulb-type lectin domain-containing protein</fullName>
    </recommendedName>
</protein>
<evidence type="ECO:0000256" key="1">
    <source>
        <dbReference type="SAM" id="Phobius"/>
    </source>
</evidence>
<keyword evidence="1" id="KW-1133">Transmembrane helix</keyword>
<keyword evidence="1" id="KW-0472">Membrane</keyword>
<reference evidence="2 3" key="1">
    <citation type="submission" date="2024-09" db="EMBL/GenBank/DDBJ databases">
        <title>Chromosome-scale assembly of Riccia fluitans.</title>
        <authorList>
            <person name="Paukszto L."/>
            <person name="Sawicki J."/>
            <person name="Karawczyk K."/>
            <person name="Piernik-Szablinska J."/>
            <person name="Szczecinska M."/>
            <person name="Mazdziarz M."/>
        </authorList>
    </citation>
    <scope>NUCLEOTIDE SEQUENCE [LARGE SCALE GENOMIC DNA]</scope>
    <source>
        <strain evidence="2">Rf_01</strain>
        <tissue evidence="2">Aerial parts of the thallus</tissue>
    </source>
</reference>
<dbReference type="Proteomes" id="UP001605036">
    <property type="component" value="Unassembled WGS sequence"/>
</dbReference>
<evidence type="ECO:0008006" key="4">
    <source>
        <dbReference type="Google" id="ProtNLM"/>
    </source>
</evidence>
<dbReference type="AlphaFoldDB" id="A0ABD1ZIL0"/>
<evidence type="ECO:0000313" key="2">
    <source>
        <dbReference type="EMBL" id="KAL2650917.1"/>
    </source>
</evidence>
<dbReference type="EMBL" id="JBHFFA010000001">
    <property type="protein sequence ID" value="KAL2650917.1"/>
    <property type="molecule type" value="Genomic_DNA"/>
</dbReference>
<sequence>MGLAVVVELTVIVTYVCAAAVICIIQAKTMALRHTYYVCVFDMSQVLKSDLKPNPNFAALGHSYSHSTGAQIAEFEDLELDGSTQELVKLEGVDELDESILGNLSIVCWLAMVTSSAPVSEQGLLMLRAPCSLDGTPPATECYILVSRHGELSIRFEDGEEAYRSRTIVPNVERMVLTEEKDLILLNEGHEIVWSSRGNGVFNCMD</sequence>
<keyword evidence="1" id="KW-0812">Transmembrane</keyword>
<name>A0ABD1ZIL0_9MARC</name>
<keyword evidence="3" id="KW-1185">Reference proteome</keyword>
<organism evidence="2 3">
    <name type="scientific">Riccia fluitans</name>
    <dbReference type="NCBI Taxonomy" id="41844"/>
    <lineage>
        <taxon>Eukaryota</taxon>
        <taxon>Viridiplantae</taxon>
        <taxon>Streptophyta</taxon>
        <taxon>Embryophyta</taxon>
        <taxon>Marchantiophyta</taxon>
        <taxon>Marchantiopsida</taxon>
        <taxon>Marchantiidae</taxon>
        <taxon>Marchantiales</taxon>
        <taxon>Ricciaceae</taxon>
        <taxon>Riccia</taxon>
    </lineage>
</organism>